<name>A0ABV0KHX4_9CYAN</name>
<dbReference type="RefSeq" id="WP_190448210.1">
    <property type="nucleotide sequence ID" value="NZ_JAMPLM010000007.1"/>
</dbReference>
<protein>
    <submittedName>
        <fullName evidence="2">CYTH domain-containing protein</fullName>
    </submittedName>
</protein>
<dbReference type="InterPro" id="IPR023577">
    <property type="entry name" value="CYTH_domain"/>
</dbReference>
<dbReference type="CDD" id="cd07891">
    <property type="entry name" value="CYTH-like_CthTTM-like_1"/>
    <property type="match status" value="1"/>
</dbReference>
<dbReference type="PIRSF" id="PIRSF016487">
    <property type="entry name" value="CYTH_UCP016487"/>
    <property type="match status" value="1"/>
</dbReference>
<accession>A0ABV0KHX4</accession>
<dbReference type="Pfam" id="PF01928">
    <property type="entry name" value="CYTH"/>
    <property type="match status" value="1"/>
</dbReference>
<dbReference type="EMBL" id="JAMPLM010000007">
    <property type="protein sequence ID" value="MEP1058841.1"/>
    <property type="molecule type" value="Genomic_DNA"/>
</dbReference>
<reference evidence="2 3" key="1">
    <citation type="submission" date="2022-04" db="EMBL/GenBank/DDBJ databases">
        <title>Positive selection, recombination, and allopatry shape intraspecific diversity of widespread and dominant cyanobacteria.</title>
        <authorList>
            <person name="Wei J."/>
            <person name="Shu W."/>
            <person name="Hu C."/>
        </authorList>
    </citation>
    <scope>NUCLEOTIDE SEQUENCE [LARGE SCALE GENOMIC DNA]</scope>
    <source>
        <strain evidence="2 3">AS-A4</strain>
    </source>
</reference>
<dbReference type="SMART" id="SM01118">
    <property type="entry name" value="CYTH"/>
    <property type="match status" value="1"/>
</dbReference>
<organism evidence="2 3">
    <name type="scientific">Stenomitos frigidus AS-A4</name>
    <dbReference type="NCBI Taxonomy" id="2933935"/>
    <lineage>
        <taxon>Bacteria</taxon>
        <taxon>Bacillati</taxon>
        <taxon>Cyanobacteriota</taxon>
        <taxon>Cyanophyceae</taxon>
        <taxon>Leptolyngbyales</taxon>
        <taxon>Leptolyngbyaceae</taxon>
        <taxon>Stenomitos</taxon>
    </lineage>
</organism>
<dbReference type="Proteomes" id="UP001476950">
    <property type="component" value="Unassembled WGS sequence"/>
</dbReference>
<gene>
    <name evidence="2" type="ORF">NDI38_10375</name>
</gene>
<proteinExistence type="predicted"/>
<evidence type="ECO:0000259" key="1">
    <source>
        <dbReference type="PROSITE" id="PS51707"/>
    </source>
</evidence>
<evidence type="ECO:0000313" key="3">
    <source>
        <dbReference type="Proteomes" id="UP001476950"/>
    </source>
</evidence>
<dbReference type="PROSITE" id="PS51707">
    <property type="entry name" value="CYTH"/>
    <property type="match status" value="1"/>
</dbReference>
<feature type="domain" description="CYTH" evidence="1">
    <location>
        <begin position="2"/>
        <end position="148"/>
    </location>
</feature>
<sequence length="157" mass="17854">MPAEIERKFLVKGDAWRSLATGVAYRQGYIASTAERTVRVRVVGEQGYLTIKGATIGISRAEFEYPIPLDDALELLKTLCDPPLIQKQRYKIEYAGLLWEVDEFEGDNQGLIIAEVELTDAKQTIALPDWIDCEVSDDPRYFNANLAKHPFSLWKEF</sequence>
<dbReference type="PANTHER" id="PTHR40114">
    <property type="entry name" value="SLR0698 PROTEIN"/>
    <property type="match status" value="1"/>
</dbReference>
<comment type="caution">
    <text evidence="2">The sequence shown here is derived from an EMBL/GenBank/DDBJ whole genome shotgun (WGS) entry which is preliminary data.</text>
</comment>
<dbReference type="InterPro" id="IPR012042">
    <property type="entry name" value="NeuTTM/CthTTM-like"/>
</dbReference>
<dbReference type="PANTHER" id="PTHR40114:SF1">
    <property type="entry name" value="SLR0698 PROTEIN"/>
    <property type="match status" value="1"/>
</dbReference>
<keyword evidence="3" id="KW-1185">Reference proteome</keyword>
<dbReference type="SUPFAM" id="SSF55154">
    <property type="entry name" value="CYTH-like phosphatases"/>
    <property type="match status" value="1"/>
</dbReference>
<dbReference type="Gene3D" id="2.40.320.10">
    <property type="entry name" value="Hypothetical Protein Pfu-838710-001"/>
    <property type="match status" value="1"/>
</dbReference>
<dbReference type="InterPro" id="IPR033469">
    <property type="entry name" value="CYTH-like_dom_sf"/>
</dbReference>
<evidence type="ECO:0000313" key="2">
    <source>
        <dbReference type="EMBL" id="MEP1058841.1"/>
    </source>
</evidence>